<sequence>MATEKPLQNEADNSNPIQLPSLGGTVTSEAAEFAYQFQFKQSGAGELYNSCRLIDGSFLDLLAKEQSNKKVKQLAVGLQLSGTKFIWVFRDADEGDAFEEENRRLAQLPEGFEERVEEMGMVVREWAPQIEILEHKSTGGFMSHCGWNSCLESFSNGVPVAAWHSDQPMNAILLVPLEKYHI</sequence>
<reference evidence="4" key="1">
    <citation type="submission" date="2025-08" db="UniProtKB">
        <authorList>
            <consortium name="RefSeq"/>
        </authorList>
    </citation>
    <scope>IDENTIFICATION</scope>
    <source>
        <tissue evidence="4">Seedling</tissue>
    </source>
</reference>
<dbReference type="RefSeq" id="XP_024922354.2">
    <property type="nucleotide sequence ID" value="XM_025066586.2"/>
</dbReference>
<dbReference type="InterPro" id="IPR002213">
    <property type="entry name" value="UDP_glucos_trans"/>
</dbReference>
<feature type="region of interest" description="Disordered" evidence="2">
    <location>
        <begin position="1"/>
        <end position="22"/>
    </location>
</feature>
<dbReference type="GO" id="GO:1901135">
    <property type="term" value="P:carbohydrate derivative metabolic process"/>
    <property type="evidence" value="ECO:0007669"/>
    <property type="project" value="UniProtKB-ARBA"/>
</dbReference>
<accession>A0A6P6FJP4</accession>
<evidence type="ECO:0000313" key="3">
    <source>
        <dbReference type="Proteomes" id="UP001652623"/>
    </source>
</evidence>
<dbReference type="Proteomes" id="UP001652623">
    <property type="component" value="Chromosome 11"/>
</dbReference>
<gene>
    <name evidence="4" type="primary">LOC107431581</name>
</gene>
<keyword evidence="3" id="KW-1185">Reference proteome</keyword>
<dbReference type="Pfam" id="PF00201">
    <property type="entry name" value="UDPGT"/>
    <property type="match status" value="1"/>
</dbReference>
<organism evidence="3 4">
    <name type="scientific">Ziziphus jujuba</name>
    <name type="common">Chinese jujube</name>
    <name type="synonym">Ziziphus sativa</name>
    <dbReference type="NCBI Taxonomy" id="326968"/>
    <lineage>
        <taxon>Eukaryota</taxon>
        <taxon>Viridiplantae</taxon>
        <taxon>Streptophyta</taxon>
        <taxon>Embryophyta</taxon>
        <taxon>Tracheophyta</taxon>
        <taxon>Spermatophyta</taxon>
        <taxon>Magnoliopsida</taxon>
        <taxon>eudicotyledons</taxon>
        <taxon>Gunneridae</taxon>
        <taxon>Pentapetalae</taxon>
        <taxon>rosids</taxon>
        <taxon>fabids</taxon>
        <taxon>Rosales</taxon>
        <taxon>Rhamnaceae</taxon>
        <taxon>Paliureae</taxon>
        <taxon>Ziziphus</taxon>
    </lineage>
</organism>
<dbReference type="GeneID" id="107431581"/>
<dbReference type="Gene3D" id="3.40.50.2000">
    <property type="entry name" value="Glycogen Phosphorylase B"/>
    <property type="match status" value="1"/>
</dbReference>
<dbReference type="PANTHER" id="PTHR48044">
    <property type="entry name" value="GLYCOSYLTRANSFERASE"/>
    <property type="match status" value="1"/>
</dbReference>
<protein>
    <submittedName>
        <fullName evidence="4">Zeatin O-xylosyltransferase</fullName>
    </submittedName>
</protein>
<dbReference type="PANTHER" id="PTHR48044:SF22">
    <property type="entry name" value="GLYCOSYLTRANSFERASE"/>
    <property type="match status" value="1"/>
</dbReference>
<dbReference type="SUPFAM" id="SSF53756">
    <property type="entry name" value="UDP-Glycosyltransferase/glycogen phosphorylase"/>
    <property type="match status" value="1"/>
</dbReference>
<keyword evidence="1" id="KW-0808">Transferase</keyword>
<name>A0A6P6FJP4_ZIZJJ</name>
<dbReference type="InParanoid" id="A0A6P6FJP4"/>
<feature type="compositionally biased region" description="Polar residues" evidence="2">
    <location>
        <begin position="10"/>
        <end position="22"/>
    </location>
</feature>
<proteinExistence type="predicted"/>
<dbReference type="GO" id="GO:0008194">
    <property type="term" value="F:UDP-glycosyltransferase activity"/>
    <property type="evidence" value="ECO:0007669"/>
    <property type="project" value="InterPro"/>
</dbReference>
<evidence type="ECO:0000256" key="2">
    <source>
        <dbReference type="SAM" id="MobiDB-lite"/>
    </source>
</evidence>
<dbReference type="AlphaFoldDB" id="A0A6P6FJP4"/>
<evidence type="ECO:0000256" key="1">
    <source>
        <dbReference type="ARBA" id="ARBA00022679"/>
    </source>
</evidence>
<evidence type="ECO:0000313" key="4">
    <source>
        <dbReference type="RefSeq" id="XP_024922354.2"/>
    </source>
</evidence>
<dbReference type="KEGG" id="zju:107431581"/>